<dbReference type="GO" id="GO:0005840">
    <property type="term" value="C:ribosome"/>
    <property type="evidence" value="ECO:0007669"/>
    <property type="project" value="UniProtKB-KW"/>
</dbReference>
<organism evidence="6 7">
    <name type="scientific">Candidatus Coxiella mudrowiae</name>
    <dbReference type="NCBI Taxonomy" id="2054173"/>
    <lineage>
        <taxon>Bacteria</taxon>
        <taxon>Pseudomonadati</taxon>
        <taxon>Pseudomonadota</taxon>
        <taxon>Gammaproteobacteria</taxon>
        <taxon>Legionellales</taxon>
        <taxon>Coxiellaceae</taxon>
        <taxon>Coxiella</taxon>
    </lineage>
</organism>
<gene>
    <name evidence="5 6" type="primary">rpmC</name>
    <name evidence="6" type="ORF">CleRT_13510</name>
</gene>
<evidence type="ECO:0000256" key="1">
    <source>
        <dbReference type="ARBA" id="ARBA00009254"/>
    </source>
</evidence>
<evidence type="ECO:0000313" key="6">
    <source>
        <dbReference type="EMBL" id="AKQ33909.1"/>
    </source>
</evidence>
<keyword evidence="2 5" id="KW-0689">Ribosomal protein</keyword>
<dbReference type="HAMAP" id="MF_00374">
    <property type="entry name" value="Ribosomal_uL29"/>
    <property type="match status" value="1"/>
</dbReference>
<dbReference type="Pfam" id="PF00831">
    <property type="entry name" value="Ribosomal_L29"/>
    <property type="match status" value="1"/>
</dbReference>
<evidence type="ECO:0000313" key="7">
    <source>
        <dbReference type="Proteomes" id="UP000063965"/>
    </source>
</evidence>
<sequence>MKTNDLRNKTEAELKKEFLELLKEQFNFRMQKGMGEVPRPHLYKKVRRNIARIKTLLREKERTV</sequence>
<name>A0ABM5UVH8_9COXI</name>
<dbReference type="RefSeq" id="WP_048875569.1">
    <property type="nucleotide sequence ID" value="NZ_CP011126.1"/>
</dbReference>
<protein>
    <recommendedName>
        <fullName evidence="4 5">Large ribosomal subunit protein uL29</fullName>
    </recommendedName>
</protein>
<dbReference type="InterPro" id="IPR036049">
    <property type="entry name" value="Ribosomal_uL29_sf"/>
</dbReference>
<dbReference type="EMBL" id="CP011126">
    <property type="protein sequence ID" value="AKQ33909.1"/>
    <property type="molecule type" value="Genomic_DNA"/>
</dbReference>
<evidence type="ECO:0000256" key="3">
    <source>
        <dbReference type="ARBA" id="ARBA00023274"/>
    </source>
</evidence>
<keyword evidence="3 5" id="KW-0687">Ribonucleoprotein</keyword>
<evidence type="ECO:0000256" key="5">
    <source>
        <dbReference type="HAMAP-Rule" id="MF_00374"/>
    </source>
</evidence>
<reference evidence="6 7" key="1">
    <citation type="journal article" date="2015" name="Genome Biol. Evol.">
        <title>Distinctive Genome Reduction Rates Revealed by Genomic Analyses of Two Coxiella-Like Endosymbionts in Ticks.</title>
        <authorList>
            <person name="Gottlieb Y."/>
            <person name="Lalzar I."/>
            <person name="Klasson L."/>
        </authorList>
    </citation>
    <scope>NUCLEOTIDE SEQUENCE [LARGE SCALE GENOMIC DNA]</scope>
    <source>
        <strain evidence="6 7">CRt</strain>
    </source>
</reference>
<dbReference type="PANTHER" id="PTHR10916">
    <property type="entry name" value="60S RIBOSOMAL PROTEIN L35/50S RIBOSOMAL PROTEIN L29"/>
    <property type="match status" value="1"/>
</dbReference>
<accession>A0ABM5UVH8</accession>
<evidence type="ECO:0000256" key="2">
    <source>
        <dbReference type="ARBA" id="ARBA00022980"/>
    </source>
</evidence>
<dbReference type="SUPFAM" id="SSF46561">
    <property type="entry name" value="Ribosomal protein L29 (L29p)"/>
    <property type="match status" value="1"/>
</dbReference>
<dbReference type="InterPro" id="IPR050063">
    <property type="entry name" value="Ribosomal_protein_uL29"/>
</dbReference>
<comment type="similarity">
    <text evidence="1 5">Belongs to the universal ribosomal protein uL29 family.</text>
</comment>
<dbReference type="Gene3D" id="1.10.287.310">
    <property type="match status" value="1"/>
</dbReference>
<dbReference type="InterPro" id="IPR001854">
    <property type="entry name" value="Ribosomal_uL29"/>
</dbReference>
<dbReference type="Proteomes" id="UP000063965">
    <property type="component" value="Chromosome"/>
</dbReference>
<keyword evidence="7" id="KW-1185">Reference proteome</keyword>
<proteinExistence type="inferred from homology"/>
<dbReference type="NCBIfam" id="TIGR00012">
    <property type="entry name" value="L29"/>
    <property type="match status" value="1"/>
</dbReference>
<dbReference type="PANTHER" id="PTHR10916:SF0">
    <property type="entry name" value="LARGE RIBOSOMAL SUBUNIT PROTEIN UL29C"/>
    <property type="match status" value="1"/>
</dbReference>
<dbReference type="CDD" id="cd00427">
    <property type="entry name" value="Ribosomal_L29_HIP"/>
    <property type="match status" value="1"/>
</dbReference>
<evidence type="ECO:0000256" key="4">
    <source>
        <dbReference type="ARBA" id="ARBA00035204"/>
    </source>
</evidence>